<feature type="domain" description="GIY-YIG" evidence="2">
    <location>
        <begin position="16"/>
        <end position="91"/>
    </location>
</feature>
<evidence type="ECO:0000259" key="2">
    <source>
        <dbReference type="PROSITE" id="PS50164"/>
    </source>
</evidence>
<dbReference type="Gene3D" id="3.40.1440.10">
    <property type="entry name" value="GIY-YIG endonuclease"/>
    <property type="match status" value="1"/>
</dbReference>
<dbReference type="InterPro" id="IPR035901">
    <property type="entry name" value="GIY-YIG_endonuc_sf"/>
</dbReference>
<gene>
    <name evidence="3" type="ordered locus">Oter_2245</name>
</gene>
<keyword evidence="4" id="KW-1185">Reference proteome</keyword>
<dbReference type="KEGG" id="ote:Oter_2245"/>
<accession>B1ZPS5</accession>
<dbReference type="PANTHER" id="PTHR34477">
    <property type="entry name" value="UPF0213 PROTEIN YHBQ"/>
    <property type="match status" value="1"/>
</dbReference>
<dbReference type="Pfam" id="PF01541">
    <property type="entry name" value="GIY-YIG"/>
    <property type="match status" value="1"/>
</dbReference>
<comment type="similarity">
    <text evidence="1">Belongs to the UPF0213 family.</text>
</comment>
<name>B1ZPS5_OPITP</name>
<proteinExistence type="inferred from homology"/>
<dbReference type="PROSITE" id="PS50164">
    <property type="entry name" value="GIY_YIG"/>
    <property type="match status" value="1"/>
</dbReference>
<dbReference type="OrthoDB" id="9807770at2"/>
<dbReference type="HOGENOM" id="CLU_135650_4_1_0"/>
<evidence type="ECO:0000256" key="1">
    <source>
        <dbReference type="ARBA" id="ARBA00007435"/>
    </source>
</evidence>
<sequence>MVVHFAEVNAPAPNPGEYWVYILESSDGALYVGQTNNVPERLRKHGYRIGSKFTRDHIRPTLVYVERRATLQEAVSREAQLKRWSRAKKEALIRGDAQSLHRLSRSRD</sequence>
<dbReference type="PANTHER" id="PTHR34477:SF1">
    <property type="entry name" value="UPF0213 PROTEIN YHBQ"/>
    <property type="match status" value="1"/>
</dbReference>
<dbReference type="InterPro" id="IPR000305">
    <property type="entry name" value="GIY-YIG_endonuc"/>
</dbReference>
<organism evidence="3 4">
    <name type="scientific">Opitutus terrae (strain DSM 11246 / JCM 15787 / PB90-1)</name>
    <dbReference type="NCBI Taxonomy" id="452637"/>
    <lineage>
        <taxon>Bacteria</taxon>
        <taxon>Pseudomonadati</taxon>
        <taxon>Verrucomicrobiota</taxon>
        <taxon>Opitutia</taxon>
        <taxon>Opitutales</taxon>
        <taxon>Opitutaceae</taxon>
        <taxon>Opitutus</taxon>
    </lineage>
</organism>
<evidence type="ECO:0000313" key="3">
    <source>
        <dbReference type="EMBL" id="ACB75528.1"/>
    </source>
</evidence>
<dbReference type="Proteomes" id="UP000007013">
    <property type="component" value="Chromosome"/>
</dbReference>
<dbReference type="AlphaFoldDB" id="B1ZPS5"/>
<evidence type="ECO:0000313" key="4">
    <source>
        <dbReference type="Proteomes" id="UP000007013"/>
    </source>
</evidence>
<dbReference type="EMBL" id="CP001032">
    <property type="protein sequence ID" value="ACB75528.1"/>
    <property type="molecule type" value="Genomic_DNA"/>
</dbReference>
<dbReference type="SUPFAM" id="SSF82771">
    <property type="entry name" value="GIY-YIG endonuclease"/>
    <property type="match status" value="1"/>
</dbReference>
<reference evidence="3 4" key="1">
    <citation type="journal article" date="2011" name="J. Bacteriol.">
        <title>Genome sequence of the verrucomicrobium Opitutus terrae PB90-1, an abundant inhabitant of rice paddy soil ecosystems.</title>
        <authorList>
            <person name="van Passel M.W."/>
            <person name="Kant R."/>
            <person name="Palva A."/>
            <person name="Copeland A."/>
            <person name="Lucas S."/>
            <person name="Lapidus A."/>
            <person name="Glavina del Rio T."/>
            <person name="Pitluck S."/>
            <person name="Goltsman E."/>
            <person name="Clum A."/>
            <person name="Sun H."/>
            <person name="Schmutz J."/>
            <person name="Larimer F.W."/>
            <person name="Land M.L."/>
            <person name="Hauser L."/>
            <person name="Kyrpides N."/>
            <person name="Mikhailova N."/>
            <person name="Richardson P.P."/>
            <person name="Janssen P.H."/>
            <person name="de Vos W.M."/>
            <person name="Smidt H."/>
        </authorList>
    </citation>
    <scope>NUCLEOTIDE SEQUENCE [LARGE SCALE GENOMIC DNA]</scope>
    <source>
        <strain evidence="4">DSM 11246 / JCM 15787 / PB90-1</strain>
    </source>
</reference>
<dbReference type="RefSeq" id="WP_012375065.1">
    <property type="nucleotide sequence ID" value="NC_010571.1"/>
</dbReference>
<protein>
    <submittedName>
        <fullName evidence="3">Excinuclease ABC C subunit domain protein</fullName>
    </submittedName>
</protein>
<dbReference type="InterPro" id="IPR050190">
    <property type="entry name" value="UPF0213_domain"/>
</dbReference>
<dbReference type="eggNOG" id="COG2827">
    <property type="taxonomic scope" value="Bacteria"/>
</dbReference>